<dbReference type="InterPro" id="IPR017441">
    <property type="entry name" value="Protein_kinase_ATP_BS"/>
</dbReference>
<keyword evidence="9" id="KW-0472">Membrane</keyword>
<keyword evidence="4 7" id="KW-0547">Nucleotide-binding</keyword>
<dbReference type="CDD" id="cd14014">
    <property type="entry name" value="STKc_PknB_like"/>
    <property type="match status" value="1"/>
</dbReference>
<evidence type="ECO:0000256" key="5">
    <source>
        <dbReference type="ARBA" id="ARBA00022777"/>
    </source>
</evidence>
<feature type="compositionally biased region" description="Acidic residues" evidence="8">
    <location>
        <begin position="298"/>
        <end position="308"/>
    </location>
</feature>
<feature type="domain" description="Protein kinase" evidence="10">
    <location>
        <begin position="16"/>
        <end position="278"/>
    </location>
</feature>
<keyword evidence="2" id="KW-0723">Serine/threonine-protein kinase</keyword>
<feature type="region of interest" description="Disordered" evidence="8">
    <location>
        <begin position="424"/>
        <end position="457"/>
    </location>
</feature>
<comment type="caution">
    <text evidence="11">The sequence shown here is derived from an EMBL/GenBank/DDBJ whole genome shotgun (WGS) entry which is preliminary data.</text>
</comment>
<dbReference type="PROSITE" id="PS50011">
    <property type="entry name" value="PROTEIN_KINASE_DOM"/>
    <property type="match status" value="1"/>
</dbReference>
<dbReference type="Proteomes" id="UP000632535">
    <property type="component" value="Unassembled WGS sequence"/>
</dbReference>
<evidence type="ECO:0000256" key="3">
    <source>
        <dbReference type="ARBA" id="ARBA00022679"/>
    </source>
</evidence>
<dbReference type="RefSeq" id="WP_188525140.1">
    <property type="nucleotide sequence ID" value="NZ_BMDG01000015.1"/>
</dbReference>
<dbReference type="InterPro" id="IPR011009">
    <property type="entry name" value="Kinase-like_dom_sf"/>
</dbReference>
<keyword evidence="9" id="KW-0812">Transmembrane</keyword>
<dbReference type="Gene3D" id="3.30.200.20">
    <property type="entry name" value="Phosphorylase Kinase, domain 1"/>
    <property type="match status" value="1"/>
</dbReference>
<dbReference type="Gene3D" id="1.10.510.10">
    <property type="entry name" value="Transferase(Phosphotransferase) domain 1"/>
    <property type="match status" value="1"/>
</dbReference>
<evidence type="ECO:0000313" key="12">
    <source>
        <dbReference type="Proteomes" id="UP000632535"/>
    </source>
</evidence>
<protein>
    <recommendedName>
        <fullName evidence="1">non-specific serine/threonine protein kinase</fullName>
        <ecNumber evidence="1">2.7.11.1</ecNumber>
    </recommendedName>
</protein>
<dbReference type="Pfam" id="PF00069">
    <property type="entry name" value="Pkinase"/>
    <property type="match status" value="1"/>
</dbReference>
<evidence type="ECO:0000256" key="1">
    <source>
        <dbReference type="ARBA" id="ARBA00012513"/>
    </source>
</evidence>
<evidence type="ECO:0000256" key="7">
    <source>
        <dbReference type="PROSITE-ProRule" id="PRU10141"/>
    </source>
</evidence>
<feature type="region of interest" description="Disordered" evidence="8">
    <location>
        <begin position="317"/>
        <end position="344"/>
    </location>
</feature>
<dbReference type="InterPro" id="IPR008271">
    <property type="entry name" value="Ser/Thr_kinase_AS"/>
</dbReference>
<gene>
    <name evidence="11" type="ORF">GCM10007368_36160</name>
</gene>
<evidence type="ECO:0000313" key="11">
    <source>
        <dbReference type="EMBL" id="GGI11431.1"/>
    </source>
</evidence>
<keyword evidence="5" id="KW-0418">Kinase</keyword>
<dbReference type="InterPro" id="IPR000719">
    <property type="entry name" value="Prot_kinase_dom"/>
</dbReference>
<reference evidence="12" key="1">
    <citation type="journal article" date="2019" name="Int. J. Syst. Evol. Microbiol.">
        <title>The Global Catalogue of Microorganisms (GCM) 10K type strain sequencing project: providing services to taxonomists for standard genome sequencing and annotation.</title>
        <authorList>
            <consortium name="The Broad Institute Genomics Platform"/>
            <consortium name="The Broad Institute Genome Sequencing Center for Infectious Disease"/>
            <person name="Wu L."/>
            <person name="Ma J."/>
        </authorList>
    </citation>
    <scope>NUCLEOTIDE SEQUENCE [LARGE SCALE GENOMIC DNA]</scope>
    <source>
        <strain evidence="12">CCM 8653</strain>
    </source>
</reference>
<evidence type="ECO:0000259" key="10">
    <source>
        <dbReference type="PROSITE" id="PS50011"/>
    </source>
</evidence>
<feature type="binding site" evidence="7">
    <location>
        <position position="45"/>
    </location>
    <ligand>
        <name>ATP</name>
        <dbReference type="ChEBI" id="CHEBI:30616"/>
    </ligand>
</feature>
<evidence type="ECO:0000256" key="8">
    <source>
        <dbReference type="SAM" id="MobiDB-lite"/>
    </source>
</evidence>
<sequence>MSRKRPPSPPPEIDGFEYVSIIGSGGFSDVFLYQQRRPRRRVAVKVLLHEWTGEGQREAFDAEADLMATLSTHPSIVTMYEADVAADGRPYLAMEFCSRPNMGARYRSERMSVPDVLRVAVQVAGAVETAHRAGILHRDVKPANILVTEYGHPALTDFGISSTLDDAGRAEGMSIPWSPPESFAEPPTTGVATDVWGLAATTYSLLASRTPFEVPGGSNSSADLVARIESAPLQPTGRQDVPASLERVLSTAMAKNPASRYPTALAFARALQAVQTELSFAVTPIDLLDDQGHLRDEGEPEDGGDEDEVGTRLREVVSVDPRGPAARGAGLAGAGGAGGAPARAAGPVAAAPVATSTTGTLAVEDDLGDTVHRSMAPAAPAPAEAPAAAPPQPEAPSRRGLVVGLVVGVVALVVLAVVLVLTLGPDDGAEDPGGTAPSAVTGGGGDPEPPTDNLGGLVPAVTELQGTAKGDKVVFTWTNPDPQDGDTYGWREPQALTEAHYQQVSQTTVTVPRAKGGETCVEVVVVRSGAFSIEPKAACV</sequence>
<proteinExistence type="predicted"/>
<keyword evidence="3" id="KW-0808">Transferase</keyword>
<evidence type="ECO:0000256" key="9">
    <source>
        <dbReference type="SAM" id="Phobius"/>
    </source>
</evidence>
<keyword evidence="6 7" id="KW-0067">ATP-binding</keyword>
<feature type="transmembrane region" description="Helical" evidence="9">
    <location>
        <begin position="401"/>
        <end position="423"/>
    </location>
</feature>
<dbReference type="SUPFAM" id="SSF56112">
    <property type="entry name" value="Protein kinase-like (PK-like)"/>
    <property type="match status" value="1"/>
</dbReference>
<dbReference type="EC" id="2.7.11.1" evidence="1"/>
<dbReference type="SMART" id="SM00220">
    <property type="entry name" value="S_TKc"/>
    <property type="match status" value="1"/>
</dbReference>
<evidence type="ECO:0000256" key="4">
    <source>
        <dbReference type="ARBA" id="ARBA00022741"/>
    </source>
</evidence>
<organism evidence="11 12">
    <name type="scientific">Isoptericola cucumis</name>
    <dbReference type="NCBI Taxonomy" id="1776856"/>
    <lineage>
        <taxon>Bacteria</taxon>
        <taxon>Bacillati</taxon>
        <taxon>Actinomycetota</taxon>
        <taxon>Actinomycetes</taxon>
        <taxon>Micrococcales</taxon>
        <taxon>Promicromonosporaceae</taxon>
        <taxon>Isoptericola</taxon>
    </lineage>
</organism>
<feature type="region of interest" description="Disordered" evidence="8">
    <location>
        <begin position="291"/>
        <end position="310"/>
    </location>
</feature>
<dbReference type="PROSITE" id="PS00107">
    <property type="entry name" value="PROTEIN_KINASE_ATP"/>
    <property type="match status" value="1"/>
</dbReference>
<keyword evidence="12" id="KW-1185">Reference proteome</keyword>
<dbReference type="EMBL" id="BMDG01000015">
    <property type="protein sequence ID" value="GGI11431.1"/>
    <property type="molecule type" value="Genomic_DNA"/>
</dbReference>
<dbReference type="PANTHER" id="PTHR43289">
    <property type="entry name" value="MITOGEN-ACTIVATED PROTEIN KINASE KINASE KINASE 20-RELATED"/>
    <property type="match status" value="1"/>
</dbReference>
<keyword evidence="9" id="KW-1133">Transmembrane helix</keyword>
<feature type="compositionally biased region" description="Gly residues" evidence="8">
    <location>
        <begin position="330"/>
        <end position="339"/>
    </location>
</feature>
<accession>A0ABQ2BBT2</accession>
<dbReference type="PROSITE" id="PS00108">
    <property type="entry name" value="PROTEIN_KINASE_ST"/>
    <property type="match status" value="1"/>
</dbReference>
<dbReference type="PANTHER" id="PTHR43289:SF6">
    <property type="entry name" value="SERINE_THREONINE-PROTEIN KINASE NEKL-3"/>
    <property type="match status" value="1"/>
</dbReference>
<name>A0ABQ2BBT2_9MICO</name>
<evidence type="ECO:0000256" key="6">
    <source>
        <dbReference type="ARBA" id="ARBA00022840"/>
    </source>
</evidence>
<evidence type="ECO:0000256" key="2">
    <source>
        <dbReference type="ARBA" id="ARBA00022527"/>
    </source>
</evidence>